<dbReference type="Gene3D" id="3.20.20.70">
    <property type="entry name" value="Aldolase class I"/>
    <property type="match status" value="1"/>
</dbReference>
<evidence type="ECO:0000256" key="3">
    <source>
        <dbReference type="ARBA" id="ARBA00011944"/>
    </source>
</evidence>
<evidence type="ECO:0000256" key="6">
    <source>
        <dbReference type="ARBA" id="ARBA00022679"/>
    </source>
</evidence>
<evidence type="ECO:0000259" key="8">
    <source>
        <dbReference type="Pfam" id="PF02749"/>
    </source>
</evidence>
<feature type="domain" description="Quinolinate phosphoribosyl transferase N-terminal" evidence="8">
    <location>
        <begin position="36"/>
        <end position="121"/>
    </location>
</feature>
<reference evidence="9 10" key="1">
    <citation type="submission" date="2024-02" db="EMBL/GenBank/DDBJ databases">
        <authorList>
            <person name="Chen Y."/>
            <person name="Shah S."/>
            <person name="Dougan E. K."/>
            <person name="Thang M."/>
            <person name="Chan C."/>
        </authorList>
    </citation>
    <scope>NUCLEOTIDE SEQUENCE [LARGE SCALE GENOMIC DNA]</scope>
</reference>
<dbReference type="EMBL" id="CAXAMM010041231">
    <property type="protein sequence ID" value="CAK9098117.1"/>
    <property type="molecule type" value="Genomic_DNA"/>
</dbReference>
<keyword evidence="4" id="KW-0662">Pyridine nucleotide biosynthesis</keyword>
<name>A0ABP0RC22_9DINO</name>
<dbReference type="InterPro" id="IPR013785">
    <property type="entry name" value="Aldolase_TIM"/>
</dbReference>
<evidence type="ECO:0000313" key="10">
    <source>
        <dbReference type="Proteomes" id="UP001642464"/>
    </source>
</evidence>
<keyword evidence="6" id="KW-0808">Transferase</keyword>
<evidence type="ECO:0000259" key="7">
    <source>
        <dbReference type="Pfam" id="PF01729"/>
    </source>
</evidence>
<evidence type="ECO:0000256" key="4">
    <source>
        <dbReference type="ARBA" id="ARBA00022642"/>
    </source>
</evidence>
<feature type="domain" description="Quinolinate phosphoribosyl transferase C-terminal" evidence="7">
    <location>
        <begin position="123"/>
        <end position="277"/>
    </location>
</feature>
<dbReference type="InterPro" id="IPR027277">
    <property type="entry name" value="NadC/ModD"/>
</dbReference>
<keyword evidence="5 9" id="KW-0328">Glycosyltransferase</keyword>
<protein>
    <recommendedName>
        <fullName evidence="3">nicotinate-nucleotide diphosphorylase (carboxylating)</fullName>
        <ecNumber evidence="3">2.4.2.19</ecNumber>
    </recommendedName>
</protein>
<dbReference type="SUPFAM" id="SSF54675">
    <property type="entry name" value="Nicotinate/Quinolinate PRTase N-terminal domain-like"/>
    <property type="match status" value="1"/>
</dbReference>
<gene>
    <name evidence="9" type="ORF">SCF082_LOCUS46011</name>
</gene>
<dbReference type="SUPFAM" id="SSF51690">
    <property type="entry name" value="Nicotinate/Quinolinate PRTase C-terminal domain-like"/>
    <property type="match status" value="1"/>
</dbReference>
<proteinExistence type="inferred from homology"/>
<dbReference type="InterPro" id="IPR002638">
    <property type="entry name" value="Quinolinate_PRibosylTrfase_C"/>
</dbReference>
<dbReference type="Pfam" id="PF01729">
    <property type="entry name" value="QRPTase_C"/>
    <property type="match status" value="1"/>
</dbReference>
<dbReference type="PANTHER" id="PTHR32179">
    <property type="entry name" value="NICOTINATE-NUCLEOTIDE PYROPHOSPHORYLASE [CARBOXYLATING]"/>
    <property type="match status" value="1"/>
</dbReference>
<dbReference type="Gene3D" id="3.90.1170.20">
    <property type="entry name" value="Quinolinate phosphoribosyl transferase, N-terminal domain"/>
    <property type="match status" value="1"/>
</dbReference>
<accession>A0ABP0RC22</accession>
<dbReference type="InterPro" id="IPR022412">
    <property type="entry name" value="Quinolinate_PRibosylTrfase_N"/>
</dbReference>
<evidence type="ECO:0000256" key="2">
    <source>
        <dbReference type="ARBA" id="ARBA00009400"/>
    </source>
</evidence>
<evidence type="ECO:0000256" key="1">
    <source>
        <dbReference type="ARBA" id="ARBA00004893"/>
    </source>
</evidence>
<dbReference type="Pfam" id="PF02749">
    <property type="entry name" value="QRPTase_N"/>
    <property type="match status" value="1"/>
</dbReference>
<dbReference type="Proteomes" id="UP001642464">
    <property type="component" value="Unassembled WGS sequence"/>
</dbReference>
<organism evidence="9 10">
    <name type="scientific">Durusdinium trenchii</name>
    <dbReference type="NCBI Taxonomy" id="1381693"/>
    <lineage>
        <taxon>Eukaryota</taxon>
        <taxon>Sar</taxon>
        <taxon>Alveolata</taxon>
        <taxon>Dinophyceae</taxon>
        <taxon>Suessiales</taxon>
        <taxon>Symbiodiniaceae</taxon>
        <taxon>Durusdinium</taxon>
    </lineage>
</organism>
<comment type="similarity">
    <text evidence="2">Belongs to the NadC/ModD family.</text>
</comment>
<dbReference type="CDD" id="cd01572">
    <property type="entry name" value="QPRTase"/>
    <property type="match status" value="1"/>
</dbReference>
<sequence>SSSKDFSPVTWDDRLEEDCRTLIQLAIREDLDRLYDWTTVSLVPKDAQGRASIVTRESGIVAGLPAAQLVLLEVDPKLEWESHVEDGQRLTPGDVVATISGSARSLLTAERTMLNLLGRLCGVASLTRKYVDEVAGTSAKIYDTRKTTLGWRRLEKYAVRLGGGRNHRTGLFDAVLIKDNHLAWFTQSHGGKEEQLAEAVNQARKFLSEMMPGGGEAVIVEIEVDTLDQLKAVLPAGPDIVLLDNMSTEELQAAVELRNAEAGGVQLEASGGVNLNTTGIAVFQPSLVNRRHMKMSGCTLIFFQRVSRAEVRASKISQRNLHSGHRSSGFTLVEAILALTISVIAGSAIVLGLSSSLQTTQVAEDETVALGMAKQMMDEIASMRYAEAGEGPYQTTLGPEVGEVSPSGRAQFDDIDDFDGLSNQPPTDYWGIPLGFDDGEGGTRHSELTAPANRFTNWRREVDVYYANPTSFDTPLSGSTTSDYRVVVVRVLRTDLDGSEHELARMQRVFTHVPKP</sequence>
<comment type="caution">
    <text evidence="9">The sequence shown here is derived from an EMBL/GenBank/DDBJ whole genome shotgun (WGS) entry which is preliminary data.</text>
</comment>
<comment type="pathway">
    <text evidence="1">Cofactor biosynthesis; NAD(+) biosynthesis; nicotinate D-ribonucleotide from quinolinate: step 1/1.</text>
</comment>
<feature type="non-terminal residue" evidence="9">
    <location>
        <position position="1"/>
    </location>
</feature>
<dbReference type="NCBIfam" id="TIGR00078">
    <property type="entry name" value="nadC"/>
    <property type="match status" value="1"/>
</dbReference>
<dbReference type="InterPro" id="IPR037128">
    <property type="entry name" value="Quinolinate_PRibosylTase_N_sf"/>
</dbReference>
<dbReference type="PANTHER" id="PTHR32179:SF3">
    <property type="entry name" value="NICOTINATE-NUCLEOTIDE PYROPHOSPHORYLASE [CARBOXYLATING]"/>
    <property type="match status" value="1"/>
</dbReference>
<dbReference type="GO" id="GO:0016757">
    <property type="term" value="F:glycosyltransferase activity"/>
    <property type="evidence" value="ECO:0007669"/>
    <property type="project" value="UniProtKB-KW"/>
</dbReference>
<evidence type="ECO:0000313" key="9">
    <source>
        <dbReference type="EMBL" id="CAK9098117.1"/>
    </source>
</evidence>
<keyword evidence="10" id="KW-1185">Reference proteome</keyword>
<dbReference type="EC" id="2.4.2.19" evidence="3"/>
<evidence type="ECO:0000256" key="5">
    <source>
        <dbReference type="ARBA" id="ARBA00022676"/>
    </source>
</evidence>
<dbReference type="InterPro" id="IPR036068">
    <property type="entry name" value="Nicotinate_pribotase-like_C"/>
</dbReference>
<dbReference type="InterPro" id="IPR004393">
    <property type="entry name" value="NadC"/>
</dbReference>